<dbReference type="Proteomes" id="UP000319375">
    <property type="component" value="Unassembled WGS sequence"/>
</dbReference>
<dbReference type="Gene3D" id="3.40.50.1390">
    <property type="entry name" value="Resolvase, N-terminal catalytic domain"/>
    <property type="match status" value="1"/>
</dbReference>
<keyword evidence="2" id="KW-0238">DNA-binding</keyword>
<dbReference type="InterPro" id="IPR006118">
    <property type="entry name" value="Recombinase_CS"/>
</dbReference>
<feature type="active site" description="O-(5'-phospho-DNA)-serine intermediate" evidence="4 5">
    <location>
        <position position="9"/>
    </location>
</feature>
<organism evidence="7 8">
    <name type="scientific">Tsukamurella conjunctivitidis</name>
    <dbReference type="NCBI Taxonomy" id="2592068"/>
    <lineage>
        <taxon>Bacteria</taxon>
        <taxon>Bacillati</taxon>
        <taxon>Actinomycetota</taxon>
        <taxon>Actinomycetes</taxon>
        <taxon>Mycobacteriales</taxon>
        <taxon>Tsukamurellaceae</taxon>
        <taxon>Tsukamurella</taxon>
    </lineage>
</organism>
<dbReference type="GO" id="GO:0003677">
    <property type="term" value="F:DNA binding"/>
    <property type="evidence" value="ECO:0007669"/>
    <property type="project" value="UniProtKB-KW"/>
</dbReference>
<name>A0A5C5REY7_9ACTN</name>
<dbReference type="InterPro" id="IPR036162">
    <property type="entry name" value="Resolvase-like_N_sf"/>
</dbReference>
<reference evidence="7 8" key="1">
    <citation type="submission" date="2019-06" db="EMBL/GenBank/DDBJ databases">
        <title>Tsukamurella conjunctivitidis sp. nov., Tsukamurella assacharolytica sp. nov. and Tsukamurella sputae sp. nov. isolated from patients with conjunctivitis, bacteraemia (lymphoma) and respiratory infection (sputum) in Hong Kong.</title>
        <authorList>
            <person name="Teng J.L.L."/>
            <person name="Lee H.H."/>
            <person name="Fong J.Y.H."/>
            <person name="Fok K.M.N."/>
            <person name="Lau S.K.P."/>
            <person name="Woo P.C.Y."/>
        </authorList>
    </citation>
    <scope>NUCLEOTIDE SEQUENCE [LARGE SCALE GENOMIC DNA]</scope>
    <source>
        <strain evidence="7 8">HKU72</strain>
    </source>
</reference>
<dbReference type="Pfam" id="PF00239">
    <property type="entry name" value="Resolvase"/>
    <property type="match status" value="1"/>
</dbReference>
<dbReference type="RefSeq" id="WP_158645207.1">
    <property type="nucleotide sequence ID" value="NZ_VIGX01000207.1"/>
</dbReference>
<accession>A0A5C5REY7</accession>
<evidence type="ECO:0000256" key="2">
    <source>
        <dbReference type="ARBA" id="ARBA00023125"/>
    </source>
</evidence>
<dbReference type="SUPFAM" id="SSF53041">
    <property type="entry name" value="Resolvase-like"/>
    <property type="match status" value="1"/>
</dbReference>
<dbReference type="PROSITE" id="PS51736">
    <property type="entry name" value="RECOMBINASES_3"/>
    <property type="match status" value="1"/>
</dbReference>
<keyword evidence="8" id="KW-1185">Reference proteome</keyword>
<dbReference type="GO" id="GO:0015074">
    <property type="term" value="P:DNA integration"/>
    <property type="evidence" value="ECO:0007669"/>
    <property type="project" value="UniProtKB-KW"/>
</dbReference>
<comment type="caution">
    <text evidence="7">The sequence shown here is derived from an EMBL/GenBank/DDBJ whole genome shotgun (WGS) entry which is preliminary data.</text>
</comment>
<evidence type="ECO:0000256" key="4">
    <source>
        <dbReference type="PIRSR" id="PIRSR606118-50"/>
    </source>
</evidence>
<evidence type="ECO:0000313" key="7">
    <source>
        <dbReference type="EMBL" id="TWS21689.1"/>
    </source>
</evidence>
<gene>
    <name evidence="7" type="ORF">FK530_25075</name>
</gene>
<evidence type="ECO:0000256" key="3">
    <source>
        <dbReference type="ARBA" id="ARBA00023172"/>
    </source>
</evidence>
<feature type="non-terminal residue" evidence="7">
    <location>
        <position position="42"/>
    </location>
</feature>
<dbReference type="AlphaFoldDB" id="A0A5C5REY7"/>
<proteinExistence type="predicted"/>
<evidence type="ECO:0000313" key="8">
    <source>
        <dbReference type="Proteomes" id="UP000319375"/>
    </source>
</evidence>
<dbReference type="EMBL" id="VIGX01000207">
    <property type="protein sequence ID" value="TWS21689.1"/>
    <property type="molecule type" value="Genomic_DNA"/>
</dbReference>
<evidence type="ECO:0000256" key="5">
    <source>
        <dbReference type="PROSITE-ProRule" id="PRU10137"/>
    </source>
</evidence>
<evidence type="ECO:0000256" key="1">
    <source>
        <dbReference type="ARBA" id="ARBA00022908"/>
    </source>
</evidence>
<feature type="domain" description="Resolvase/invertase-type recombinase catalytic" evidence="6">
    <location>
        <begin position="1"/>
        <end position="42"/>
    </location>
</feature>
<dbReference type="GO" id="GO:0000150">
    <property type="term" value="F:DNA strand exchange activity"/>
    <property type="evidence" value="ECO:0007669"/>
    <property type="project" value="InterPro"/>
</dbReference>
<dbReference type="PROSITE" id="PS00397">
    <property type="entry name" value="RECOMBINASES_1"/>
    <property type="match status" value="1"/>
</dbReference>
<dbReference type="OrthoDB" id="3405463at2"/>
<sequence length="42" mass="4721">MHVGYARVSTLEQDLSAQREALERLGVENKNIYFDHGLTGTT</sequence>
<evidence type="ECO:0000259" key="6">
    <source>
        <dbReference type="PROSITE" id="PS51736"/>
    </source>
</evidence>
<keyword evidence="1" id="KW-0229">DNA integration</keyword>
<dbReference type="InterPro" id="IPR006119">
    <property type="entry name" value="Resolv_N"/>
</dbReference>
<keyword evidence="3" id="KW-0233">DNA recombination</keyword>
<protein>
    <submittedName>
        <fullName evidence="7">Recombinase</fullName>
    </submittedName>
</protein>